<evidence type="ECO:0000313" key="2">
    <source>
        <dbReference type="Proteomes" id="UP000663856"/>
    </source>
</evidence>
<reference evidence="1" key="1">
    <citation type="submission" date="2021-02" db="EMBL/GenBank/DDBJ databases">
        <authorList>
            <person name="Nowell W R."/>
        </authorList>
    </citation>
    <scope>NUCLEOTIDE SEQUENCE</scope>
</reference>
<sequence>MGLINVLDKSKKNDEKFTSSNKSHFNIQSEINAINMINTRTVETISSPSSRPIIEIPDIQSQSETTVSNVTPTSSIEQWTCEEIQQ</sequence>
<comment type="caution">
    <text evidence="1">The sequence shown here is derived from an EMBL/GenBank/DDBJ whole genome shotgun (WGS) entry which is preliminary data.</text>
</comment>
<accession>A0A816RE58</accession>
<dbReference type="Proteomes" id="UP000663856">
    <property type="component" value="Unassembled WGS sequence"/>
</dbReference>
<proteinExistence type="predicted"/>
<dbReference type="EMBL" id="CAJNRF010005431">
    <property type="protein sequence ID" value="CAF2070907.1"/>
    <property type="molecule type" value="Genomic_DNA"/>
</dbReference>
<protein>
    <submittedName>
        <fullName evidence="1">Uncharacterized protein</fullName>
    </submittedName>
</protein>
<dbReference type="AlphaFoldDB" id="A0A816RE58"/>
<evidence type="ECO:0000313" key="1">
    <source>
        <dbReference type="EMBL" id="CAF2070907.1"/>
    </source>
</evidence>
<name>A0A816RE58_9BILA</name>
<gene>
    <name evidence="1" type="ORF">WKI299_LOCUS14138</name>
</gene>
<organism evidence="1 2">
    <name type="scientific">Rotaria magnacalcarata</name>
    <dbReference type="NCBI Taxonomy" id="392030"/>
    <lineage>
        <taxon>Eukaryota</taxon>
        <taxon>Metazoa</taxon>
        <taxon>Spiralia</taxon>
        <taxon>Gnathifera</taxon>
        <taxon>Rotifera</taxon>
        <taxon>Eurotatoria</taxon>
        <taxon>Bdelloidea</taxon>
        <taxon>Philodinida</taxon>
        <taxon>Philodinidae</taxon>
        <taxon>Rotaria</taxon>
    </lineage>
</organism>